<evidence type="ECO:0000256" key="11">
    <source>
        <dbReference type="ARBA" id="ARBA00023237"/>
    </source>
</evidence>
<keyword evidence="2 12" id="KW-0813">Transport</keyword>
<evidence type="ECO:0000256" key="10">
    <source>
        <dbReference type="ARBA" id="ARBA00023136"/>
    </source>
</evidence>
<dbReference type="AlphaFoldDB" id="A0A3Q9BP55"/>
<dbReference type="InterPro" id="IPR036942">
    <property type="entry name" value="Beta-barrel_TonB_sf"/>
</dbReference>
<evidence type="ECO:0000256" key="3">
    <source>
        <dbReference type="ARBA" id="ARBA00022452"/>
    </source>
</evidence>
<evidence type="ECO:0000256" key="6">
    <source>
        <dbReference type="ARBA" id="ARBA00022729"/>
    </source>
</evidence>
<keyword evidence="7" id="KW-0408">Iron</keyword>
<dbReference type="SUPFAM" id="SSF56935">
    <property type="entry name" value="Porins"/>
    <property type="match status" value="1"/>
</dbReference>
<keyword evidence="10 12" id="KW-0472">Membrane</keyword>
<organism evidence="18 19">
    <name type="scientific">Undibacterium parvum</name>
    <dbReference type="NCBI Taxonomy" id="401471"/>
    <lineage>
        <taxon>Bacteria</taxon>
        <taxon>Pseudomonadati</taxon>
        <taxon>Pseudomonadota</taxon>
        <taxon>Betaproteobacteria</taxon>
        <taxon>Burkholderiales</taxon>
        <taxon>Oxalobacteraceae</taxon>
        <taxon>Undibacterium</taxon>
    </lineage>
</organism>
<accession>A0A3Q9BP55</accession>
<dbReference type="Pfam" id="PF07715">
    <property type="entry name" value="Plug"/>
    <property type="match status" value="1"/>
</dbReference>
<evidence type="ECO:0000256" key="13">
    <source>
        <dbReference type="PROSITE-ProRule" id="PRU10143"/>
    </source>
</evidence>
<keyword evidence="5 12" id="KW-0812">Transmembrane</keyword>
<evidence type="ECO:0000313" key="19">
    <source>
        <dbReference type="Proteomes" id="UP000275663"/>
    </source>
</evidence>
<evidence type="ECO:0000256" key="14">
    <source>
        <dbReference type="PROSITE-ProRule" id="PRU10144"/>
    </source>
</evidence>
<dbReference type="InterPro" id="IPR010917">
    <property type="entry name" value="TonB_rcpt_CS"/>
</dbReference>
<dbReference type="KEGG" id="upv:EJN92_04025"/>
<evidence type="ECO:0000256" key="15">
    <source>
        <dbReference type="RuleBase" id="RU003357"/>
    </source>
</evidence>
<evidence type="ECO:0000313" key="18">
    <source>
        <dbReference type="EMBL" id="AZP11243.1"/>
    </source>
</evidence>
<dbReference type="OrthoDB" id="8538693at2"/>
<evidence type="ECO:0000259" key="16">
    <source>
        <dbReference type="Pfam" id="PF00593"/>
    </source>
</evidence>
<comment type="similarity">
    <text evidence="12 15">Belongs to the TonB-dependent receptor family.</text>
</comment>
<evidence type="ECO:0000256" key="5">
    <source>
        <dbReference type="ARBA" id="ARBA00022692"/>
    </source>
</evidence>
<keyword evidence="6" id="KW-0732">Signal</keyword>
<dbReference type="Proteomes" id="UP000275663">
    <property type="component" value="Chromosome"/>
</dbReference>
<comment type="subcellular location">
    <subcellularLocation>
        <location evidence="1 12">Cell outer membrane</location>
        <topology evidence="1 12">Multi-pass membrane protein</topology>
    </subcellularLocation>
</comment>
<dbReference type="PANTHER" id="PTHR32552">
    <property type="entry name" value="FERRICHROME IRON RECEPTOR-RELATED"/>
    <property type="match status" value="1"/>
</dbReference>
<evidence type="ECO:0000256" key="2">
    <source>
        <dbReference type="ARBA" id="ARBA00022448"/>
    </source>
</evidence>
<dbReference type="InterPro" id="IPR010916">
    <property type="entry name" value="TonB_box_CS"/>
</dbReference>
<dbReference type="InterPro" id="IPR039426">
    <property type="entry name" value="TonB-dep_rcpt-like"/>
</dbReference>
<dbReference type="PROSITE" id="PS52016">
    <property type="entry name" value="TONB_DEPENDENT_REC_3"/>
    <property type="match status" value="1"/>
</dbReference>
<dbReference type="Pfam" id="PF00593">
    <property type="entry name" value="TonB_dep_Rec_b-barrel"/>
    <property type="match status" value="1"/>
</dbReference>
<evidence type="ECO:0000256" key="1">
    <source>
        <dbReference type="ARBA" id="ARBA00004571"/>
    </source>
</evidence>
<dbReference type="InterPro" id="IPR012910">
    <property type="entry name" value="Plug_dom"/>
</dbReference>
<dbReference type="GO" id="GO:0006826">
    <property type="term" value="P:iron ion transport"/>
    <property type="evidence" value="ECO:0007669"/>
    <property type="project" value="UniProtKB-KW"/>
</dbReference>
<evidence type="ECO:0000259" key="17">
    <source>
        <dbReference type="Pfam" id="PF07715"/>
    </source>
</evidence>
<dbReference type="Gene3D" id="2.40.170.20">
    <property type="entry name" value="TonB-dependent receptor, beta-barrel domain"/>
    <property type="match status" value="1"/>
</dbReference>
<keyword evidence="19" id="KW-1185">Reference proteome</keyword>
<feature type="domain" description="TonB-dependent receptor-like beta-barrel" evidence="16">
    <location>
        <begin position="267"/>
        <end position="726"/>
    </location>
</feature>
<evidence type="ECO:0000256" key="12">
    <source>
        <dbReference type="PROSITE-ProRule" id="PRU01360"/>
    </source>
</evidence>
<protein>
    <submittedName>
        <fullName evidence="18">TonB-dependent receptor</fullName>
    </submittedName>
</protein>
<evidence type="ECO:0000256" key="9">
    <source>
        <dbReference type="ARBA" id="ARBA00023077"/>
    </source>
</evidence>
<keyword evidence="3 12" id="KW-1134">Transmembrane beta strand</keyword>
<keyword evidence="11 12" id="KW-0998">Cell outer membrane</keyword>
<dbReference type="EMBL" id="CP034464">
    <property type="protein sequence ID" value="AZP11243.1"/>
    <property type="molecule type" value="Genomic_DNA"/>
</dbReference>
<keyword evidence="9 13" id="KW-0798">TonB box</keyword>
<gene>
    <name evidence="18" type="ORF">EJN92_04025</name>
</gene>
<dbReference type="RefSeq" id="WP_126126631.1">
    <property type="nucleotide sequence ID" value="NZ_CP034464.1"/>
</dbReference>
<dbReference type="PROSITE" id="PS01156">
    <property type="entry name" value="TONB_DEPENDENT_REC_2"/>
    <property type="match status" value="1"/>
</dbReference>
<proteinExistence type="inferred from homology"/>
<reference evidence="18 19" key="1">
    <citation type="journal article" date="2011" name="Int. J. Syst. Evol. Microbiol.">
        <title>Description of Undibacterium oligocarboniphilum sp. nov., isolated from purified water, and Undibacterium pigrum strain CCUG 49012 as the type strain of Undibacterium parvum sp. nov., and emended descriptions of the genus Undibacterium and the species Undibacterium pigrum.</title>
        <authorList>
            <person name="Eder W."/>
            <person name="Wanner G."/>
            <person name="Ludwig W."/>
            <person name="Busse H.J."/>
            <person name="Ziemke-Kageler F."/>
            <person name="Lang E."/>
        </authorList>
    </citation>
    <scope>NUCLEOTIDE SEQUENCE [LARGE SCALE GENOMIC DNA]</scope>
    <source>
        <strain evidence="18 19">DSM 23061</strain>
    </source>
</reference>
<evidence type="ECO:0000256" key="8">
    <source>
        <dbReference type="ARBA" id="ARBA00023065"/>
    </source>
</evidence>
<sequence>MRNTSPSLPHLASSTPRSKKHALTLLTIALVTAFPVSAAFAQSAKSDSDQATQLETVIVTGQRRSENLKDVPLSISAIKGEALDTYNASGQDIRFLASRVPSLNVESDFGRSFPRFYIRGLGNTDFDLNASQPVGLIYDDVVQESPMLKGFPIFDVDQIEVLRGPQGTLFGRNSPAGVIKFDSAKPTNRFEGYANIGYGNDKAVNLEGAINVPLNKEWAMRFSGQAQSRNDRVTNPLSTGTKNLEGYHDNAARLQFLYKTSNFSALFNAHGRDMDGSATLFRANIIKKGTNDLVPGFDYASYPTDGINTQTLTSSGVSMRLRWDLDGMSLHSITAYDKAKFYSRADVDGGYGASFAPTMGPGFIPFPAETADGLPDLKQMTQEFRLESNTKDALQWIAGLYYFNEKIQVDSFDFNSLGGNVQDGYAFQHQNAKSWATFGSLNYALTDSLKLRGGVRYTSDKKDFDAQRTMTPFGGKNTPLLTANPESTNVSWDLGANYTVNKATSVYGRVATGYRAPSIQGRVLFGDNISVANSEKNMSFEAGIKQDLFDNTARISATVFHYDVKDLQLTAGSGAVNQNKLVNAEKASGQGFELELQANLNRYFKTTVGLSYNDTEIKDGKLFVSPCGNKCTVTDPNGPVAGTVLIGGNPLPRAPKWVGNFTLRYNAPLGDGEIYAYTDWSYKDSYNMFLYEAKEYTAKSLLEGGLRVGYKWADGKYEVAAYGRNITNQQQVIAAIDFNNLTGILNEPRSYGMQFKVAF</sequence>
<dbReference type="PROSITE" id="PS00430">
    <property type="entry name" value="TONB_DEPENDENT_REC_1"/>
    <property type="match status" value="1"/>
</dbReference>
<keyword evidence="18" id="KW-0675">Receptor</keyword>
<evidence type="ECO:0000256" key="4">
    <source>
        <dbReference type="ARBA" id="ARBA00022496"/>
    </source>
</evidence>
<dbReference type="PANTHER" id="PTHR32552:SF81">
    <property type="entry name" value="TONB-DEPENDENT OUTER MEMBRANE RECEPTOR"/>
    <property type="match status" value="1"/>
</dbReference>
<keyword evidence="4" id="KW-0410">Iron transport</keyword>
<feature type="domain" description="TonB-dependent receptor plug" evidence="17">
    <location>
        <begin position="68"/>
        <end position="178"/>
    </location>
</feature>
<name>A0A3Q9BP55_9BURK</name>
<feature type="short sequence motif" description="TonB box" evidence="13">
    <location>
        <begin position="56"/>
        <end position="62"/>
    </location>
</feature>
<dbReference type="InterPro" id="IPR000531">
    <property type="entry name" value="Beta-barrel_TonB"/>
</dbReference>
<keyword evidence="8" id="KW-0406">Ion transport</keyword>
<evidence type="ECO:0000256" key="7">
    <source>
        <dbReference type="ARBA" id="ARBA00023004"/>
    </source>
</evidence>
<feature type="short sequence motif" description="TonB C-terminal box" evidence="14">
    <location>
        <begin position="742"/>
        <end position="759"/>
    </location>
</feature>
<dbReference type="GO" id="GO:0009279">
    <property type="term" value="C:cell outer membrane"/>
    <property type="evidence" value="ECO:0007669"/>
    <property type="project" value="UniProtKB-SubCell"/>
</dbReference>